<dbReference type="AlphaFoldDB" id="F2PV31"/>
<evidence type="ECO:0000313" key="2">
    <source>
        <dbReference type="EMBL" id="EGE05749.1"/>
    </source>
</evidence>
<organism evidence="2 3">
    <name type="scientific">Trichophyton equinum (strain ATCC MYA-4606 / CBS 127.97)</name>
    <name type="common">Horse ringworm fungus</name>
    <dbReference type="NCBI Taxonomy" id="559882"/>
    <lineage>
        <taxon>Eukaryota</taxon>
        <taxon>Fungi</taxon>
        <taxon>Dikarya</taxon>
        <taxon>Ascomycota</taxon>
        <taxon>Pezizomycotina</taxon>
        <taxon>Eurotiomycetes</taxon>
        <taxon>Eurotiomycetidae</taxon>
        <taxon>Onygenales</taxon>
        <taxon>Arthrodermataceae</taxon>
        <taxon>Trichophyton</taxon>
    </lineage>
</organism>
<feature type="compositionally biased region" description="Basic and acidic residues" evidence="1">
    <location>
        <begin position="17"/>
        <end position="39"/>
    </location>
</feature>
<feature type="compositionally biased region" description="Polar residues" evidence="1">
    <location>
        <begin position="99"/>
        <end position="128"/>
    </location>
</feature>
<accession>F2PV31</accession>
<dbReference type="HOGENOM" id="CLU_148212_0_0_1"/>
<name>F2PV31_TRIEC</name>
<gene>
    <name evidence="2" type="ORF">TEQG_04756</name>
</gene>
<dbReference type="EMBL" id="DS995742">
    <property type="protein sequence ID" value="EGE05749.1"/>
    <property type="molecule type" value="Genomic_DNA"/>
</dbReference>
<sequence length="128" mass="14533">MVDRRKTKCGKQNTLLLKKEKNEEGRRRVYDMGSRKDATNRPTSQPTTATTATRVQQQTHHPSIRPTDRPSIPGGGFFYNEVICIMGEGDECNNEEPTKGNNTTTQQAFYHQVNDNQTNDEYPVSSIQ</sequence>
<dbReference type="VEuPathDB" id="FungiDB:TEQG_04756"/>
<keyword evidence="3" id="KW-1185">Reference proteome</keyword>
<feature type="compositionally biased region" description="Low complexity" evidence="1">
    <location>
        <begin position="40"/>
        <end position="59"/>
    </location>
</feature>
<dbReference type="Proteomes" id="UP000009169">
    <property type="component" value="Unassembled WGS sequence"/>
</dbReference>
<feature type="region of interest" description="Disordered" evidence="1">
    <location>
        <begin position="1"/>
        <end position="74"/>
    </location>
</feature>
<feature type="region of interest" description="Disordered" evidence="1">
    <location>
        <begin position="90"/>
        <end position="128"/>
    </location>
</feature>
<protein>
    <submittedName>
        <fullName evidence="2">Uncharacterized protein</fullName>
    </submittedName>
</protein>
<evidence type="ECO:0000256" key="1">
    <source>
        <dbReference type="SAM" id="MobiDB-lite"/>
    </source>
</evidence>
<proteinExistence type="predicted"/>
<evidence type="ECO:0000313" key="3">
    <source>
        <dbReference type="Proteomes" id="UP000009169"/>
    </source>
</evidence>
<reference evidence="3" key="1">
    <citation type="journal article" date="2012" name="MBio">
        <title>Comparative genome analysis of Trichophyton rubrum and related dermatophytes reveals candidate genes involved in infection.</title>
        <authorList>
            <person name="Martinez D.A."/>
            <person name="Oliver B.G."/>
            <person name="Graeser Y."/>
            <person name="Goldberg J.M."/>
            <person name="Li W."/>
            <person name="Martinez-Rossi N.M."/>
            <person name="Monod M."/>
            <person name="Shelest E."/>
            <person name="Barton R.C."/>
            <person name="Birch E."/>
            <person name="Brakhage A.A."/>
            <person name="Chen Z."/>
            <person name="Gurr S.J."/>
            <person name="Heiman D."/>
            <person name="Heitman J."/>
            <person name="Kosti I."/>
            <person name="Rossi A."/>
            <person name="Saif S."/>
            <person name="Samalova M."/>
            <person name="Saunders C.W."/>
            <person name="Shea T."/>
            <person name="Summerbell R.C."/>
            <person name="Xu J."/>
            <person name="Young S."/>
            <person name="Zeng Q."/>
            <person name="Birren B.W."/>
            <person name="Cuomo C.A."/>
            <person name="White T.C."/>
        </authorList>
    </citation>
    <scope>NUCLEOTIDE SEQUENCE [LARGE SCALE GENOMIC DNA]</scope>
    <source>
        <strain evidence="3">ATCC MYA-4606 / CBS 127.97</strain>
    </source>
</reference>